<evidence type="ECO:0000313" key="1">
    <source>
        <dbReference type="EMBL" id="KDQ53557.1"/>
    </source>
</evidence>
<protein>
    <recommendedName>
        <fullName evidence="3">F-box domain-containing protein</fullName>
    </recommendedName>
</protein>
<dbReference type="OrthoDB" id="3199834at2759"/>
<evidence type="ECO:0000313" key="2">
    <source>
        <dbReference type="Proteomes" id="UP000027265"/>
    </source>
</evidence>
<reference evidence="2" key="1">
    <citation type="journal article" date="2014" name="Proc. Natl. Acad. Sci. U.S.A.">
        <title>Extensive sampling of basidiomycete genomes demonstrates inadequacy of the white-rot/brown-rot paradigm for wood decay fungi.</title>
        <authorList>
            <person name="Riley R."/>
            <person name="Salamov A.A."/>
            <person name="Brown D.W."/>
            <person name="Nagy L.G."/>
            <person name="Floudas D."/>
            <person name="Held B.W."/>
            <person name="Levasseur A."/>
            <person name="Lombard V."/>
            <person name="Morin E."/>
            <person name="Otillar R."/>
            <person name="Lindquist E.A."/>
            <person name="Sun H."/>
            <person name="LaButti K.M."/>
            <person name="Schmutz J."/>
            <person name="Jabbour D."/>
            <person name="Luo H."/>
            <person name="Baker S.E."/>
            <person name="Pisabarro A.G."/>
            <person name="Walton J.D."/>
            <person name="Blanchette R.A."/>
            <person name="Henrissat B."/>
            <person name="Martin F."/>
            <person name="Cullen D."/>
            <person name="Hibbett D.S."/>
            <person name="Grigoriev I.V."/>
        </authorList>
    </citation>
    <scope>NUCLEOTIDE SEQUENCE [LARGE SCALE GENOMIC DNA]</scope>
    <source>
        <strain evidence="2">MUCL 33604</strain>
    </source>
</reference>
<proteinExistence type="predicted"/>
<evidence type="ECO:0008006" key="3">
    <source>
        <dbReference type="Google" id="ProtNLM"/>
    </source>
</evidence>
<dbReference type="AlphaFoldDB" id="A0A067PQH3"/>
<dbReference type="Proteomes" id="UP000027265">
    <property type="component" value="Unassembled WGS sequence"/>
</dbReference>
<gene>
    <name evidence="1" type="ORF">JAAARDRAFT_39249</name>
</gene>
<dbReference type="InParanoid" id="A0A067PQH3"/>
<accession>A0A067PQH3</accession>
<dbReference type="HOGENOM" id="CLU_650626_0_0_1"/>
<sequence length="354" mass="40666">MTALDEKVPSTISASKRCPPEIWHRIFSEIGPDNETGRALSLVSQSFNRVSEPVLFRSLFLVFDIRALERLDEFCQMLERKPPWVHHLFLDFYNSDPRDVNVSRLWKVQTTEDEDFWKRVFDRMSDLVNRLLAIVDPTLTILTIFLETNTMMPRISVPLAHLRDLTFYVSRPLILLSDHPPDMLPSAPFPSLERLHVAYKDEVYRSGIVAPHIDTIAQYAPNLTHIYLSGLRLDHAYIKISQAFGPLETGSNSFSLQNKMRLPSSLQRFIIGLDVSTRFREAYIARWGLEASTVGNGLLAVRYVRLKKGEVEGEFCLEEAKQEWVDRIQGAPILWEEDVDLDIEEEKYDGTVGG</sequence>
<keyword evidence="2" id="KW-1185">Reference proteome</keyword>
<organism evidence="1 2">
    <name type="scientific">Jaapia argillacea MUCL 33604</name>
    <dbReference type="NCBI Taxonomy" id="933084"/>
    <lineage>
        <taxon>Eukaryota</taxon>
        <taxon>Fungi</taxon>
        <taxon>Dikarya</taxon>
        <taxon>Basidiomycota</taxon>
        <taxon>Agaricomycotina</taxon>
        <taxon>Agaricomycetes</taxon>
        <taxon>Agaricomycetidae</taxon>
        <taxon>Jaapiales</taxon>
        <taxon>Jaapiaceae</taxon>
        <taxon>Jaapia</taxon>
    </lineage>
</organism>
<name>A0A067PQH3_9AGAM</name>
<dbReference type="EMBL" id="KL197733">
    <property type="protein sequence ID" value="KDQ53557.1"/>
    <property type="molecule type" value="Genomic_DNA"/>
</dbReference>